<keyword evidence="2" id="KW-0378">Hydrolase</keyword>
<dbReference type="Gene3D" id="3.40.50.1820">
    <property type="entry name" value="alpha/beta hydrolase"/>
    <property type="match status" value="1"/>
</dbReference>
<proteinExistence type="inferred from homology"/>
<sequence length="413" mass="46191">MADTSWLRGDTGEEALSPRQLLAMLLPLEALPAAPIEQGQPILLGTRFTLRSDTLGEDRSYFVHLPPGYETSSERHPVLYLLDGDEHFHHATGLVDFLARGGFIPPLIVVGISNTERGRDLTPPVRGDARLPNAPSLRVAQVMPLAGGADRFLRFLEEELRPQIESRYRTLPYRILVGHSYGGLFGLHTWVSRPHLFQALILSSPSLWWNEGQWVRDAARALGRLPSPERFLYLSMGNEGPAMLAPIQGLARTLARTRPPGLRWHYAFLRKEHHVSTPHRTLSDGLESLFEGWIVPEYPATPGTLAKIEANYARLSRRFGMELHPAEDMLNGVGYQLLEQGHTRAALAALRRNAEWYAQSSNAWDSLGEALEATGQWDAARDSYARAIVLDPTRPAFQQHLERVNARTRPPGP</sequence>
<evidence type="ECO:0000256" key="3">
    <source>
        <dbReference type="PROSITE-ProRule" id="PRU00339"/>
    </source>
</evidence>
<keyword evidence="5" id="KW-1185">Reference proteome</keyword>
<dbReference type="Pfam" id="PF00756">
    <property type="entry name" value="Esterase"/>
    <property type="match status" value="1"/>
</dbReference>
<dbReference type="InterPro" id="IPR000801">
    <property type="entry name" value="Esterase-like"/>
</dbReference>
<dbReference type="PANTHER" id="PTHR40841">
    <property type="entry name" value="SIDEROPHORE TRIACETYLFUSARININE C ESTERASE"/>
    <property type="match status" value="1"/>
</dbReference>
<comment type="similarity">
    <text evidence="1">Belongs to the esterase D family.</text>
</comment>
<evidence type="ECO:0000313" key="5">
    <source>
        <dbReference type="Proteomes" id="UP000217289"/>
    </source>
</evidence>
<dbReference type="PANTHER" id="PTHR40841:SF2">
    <property type="entry name" value="SIDEROPHORE-DEGRADING ESTERASE (EUROFUNG)"/>
    <property type="match status" value="1"/>
</dbReference>
<dbReference type="GO" id="GO:0016788">
    <property type="term" value="F:hydrolase activity, acting on ester bonds"/>
    <property type="evidence" value="ECO:0007669"/>
    <property type="project" value="TreeGrafter"/>
</dbReference>
<dbReference type="InterPro" id="IPR011990">
    <property type="entry name" value="TPR-like_helical_dom_sf"/>
</dbReference>
<organism evidence="4 5">
    <name type="scientific">Melittangium boletus DSM 14713</name>
    <dbReference type="NCBI Taxonomy" id="1294270"/>
    <lineage>
        <taxon>Bacteria</taxon>
        <taxon>Pseudomonadati</taxon>
        <taxon>Myxococcota</taxon>
        <taxon>Myxococcia</taxon>
        <taxon>Myxococcales</taxon>
        <taxon>Cystobacterineae</taxon>
        <taxon>Archangiaceae</taxon>
        <taxon>Melittangium</taxon>
    </lineage>
</organism>
<gene>
    <name evidence="4" type="ORF">MEBOL_003179</name>
</gene>
<evidence type="ECO:0000256" key="1">
    <source>
        <dbReference type="ARBA" id="ARBA00005622"/>
    </source>
</evidence>
<dbReference type="InterPro" id="IPR029058">
    <property type="entry name" value="AB_hydrolase_fold"/>
</dbReference>
<dbReference type="InterPro" id="IPR052558">
    <property type="entry name" value="Siderophore_Hydrolase_D"/>
</dbReference>
<accession>A0A250ID00</accession>
<reference evidence="4 5" key="1">
    <citation type="submission" date="2017-06" db="EMBL/GenBank/DDBJ databases">
        <authorList>
            <person name="Kim H.J."/>
            <person name="Triplett B.A."/>
        </authorList>
    </citation>
    <scope>NUCLEOTIDE SEQUENCE [LARGE SCALE GENOMIC DNA]</scope>
    <source>
        <strain evidence="4 5">DSM 14713</strain>
    </source>
</reference>
<dbReference type="Proteomes" id="UP000217289">
    <property type="component" value="Chromosome"/>
</dbReference>
<name>A0A250ID00_9BACT</name>
<dbReference type="Gene3D" id="1.25.40.10">
    <property type="entry name" value="Tetratricopeptide repeat domain"/>
    <property type="match status" value="1"/>
</dbReference>
<feature type="repeat" description="TPR" evidence="3">
    <location>
        <begin position="361"/>
        <end position="394"/>
    </location>
</feature>
<keyword evidence="3" id="KW-0802">TPR repeat</keyword>
<dbReference type="SUPFAM" id="SSF53474">
    <property type="entry name" value="alpha/beta-Hydrolases"/>
    <property type="match status" value="1"/>
</dbReference>
<dbReference type="PROSITE" id="PS50005">
    <property type="entry name" value="TPR"/>
    <property type="match status" value="1"/>
</dbReference>
<evidence type="ECO:0000256" key="2">
    <source>
        <dbReference type="ARBA" id="ARBA00022801"/>
    </source>
</evidence>
<dbReference type="KEGG" id="mbd:MEBOL_003179"/>
<dbReference type="InterPro" id="IPR019734">
    <property type="entry name" value="TPR_rpt"/>
</dbReference>
<dbReference type="AlphaFoldDB" id="A0A250ID00"/>
<dbReference type="EMBL" id="CP022163">
    <property type="protein sequence ID" value="ATB29724.1"/>
    <property type="molecule type" value="Genomic_DNA"/>
</dbReference>
<evidence type="ECO:0000313" key="4">
    <source>
        <dbReference type="EMBL" id="ATB29724.1"/>
    </source>
</evidence>
<protein>
    <submittedName>
        <fullName evidence="4">Uncharacterized protein</fullName>
    </submittedName>
</protein>
<dbReference type="SMART" id="SM00028">
    <property type="entry name" value="TPR"/>
    <property type="match status" value="1"/>
</dbReference>
<dbReference type="Pfam" id="PF13428">
    <property type="entry name" value="TPR_14"/>
    <property type="match status" value="1"/>
</dbReference>
<dbReference type="SUPFAM" id="SSF48452">
    <property type="entry name" value="TPR-like"/>
    <property type="match status" value="1"/>
</dbReference>
<dbReference type="RefSeq" id="WP_170115522.1">
    <property type="nucleotide sequence ID" value="NZ_CP022163.1"/>
</dbReference>